<evidence type="ECO:0000313" key="2">
    <source>
        <dbReference type="EMBL" id="GAS86019.1"/>
    </source>
</evidence>
<organism evidence="2 3">
    <name type="scientific">Mycolicibacterium brisbanense</name>
    <dbReference type="NCBI Taxonomy" id="146020"/>
    <lineage>
        <taxon>Bacteria</taxon>
        <taxon>Bacillati</taxon>
        <taxon>Actinomycetota</taxon>
        <taxon>Actinomycetes</taxon>
        <taxon>Mycobacteriales</taxon>
        <taxon>Mycobacteriaceae</taxon>
        <taxon>Mycolicibacterium</taxon>
    </lineage>
</organism>
<name>A0A100VU12_9MYCO</name>
<dbReference type="EMBL" id="BCSX01000002">
    <property type="protein sequence ID" value="GAS86019.1"/>
    <property type="molecule type" value="Genomic_DNA"/>
</dbReference>
<dbReference type="Pfam" id="PF11716">
    <property type="entry name" value="MDMPI_N"/>
    <property type="match status" value="1"/>
</dbReference>
<protein>
    <recommendedName>
        <fullName evidence="1">Mycothiol-dependent maleylpyruvate isomerase metal-binding domain-containing protein</fullName>
    </recommendedName>
</protein>
<feature type="domain" description="Mycothiol-dependent maleylpyruvate isomerase metal-binding" evidence="1">
    <location>
        <begin position="12"/>
        <end position="142"/>
    </location>
</feature>
<proteinExistence type="predicted"/>
<dbReference type="Proteomes" id="UP000069620">
    <property type="component" value="Unassembled WGS sequence"/>
</dbReference>
<dbReference type="InterPro" id="IPR024344">
    <property type="entry name" value="MDMPI_metal-binding"/>
</dbReference>
<gene>
    <name evidence="2" type="ORF">RMCB_0115</name>
</gene>
<evidence type="ECO:0000259" key="1">
    <source>
        <dbReference type="Pfam" id="PF11716"/>
    </source>
</evidence>
<dbReference type="SUPFAM" id="SSF109854">
    <property type="entry name" value="DinB/YfiT-like putative metalloenzymes"/>
    <property type="match status" value="1"/>
</dbReference>
<dbReference type="RefSeq" id="WP_062827196.1">
    <property type="nucleotide sequence ID" value="NZ_BCSX01000002.1"/>
</dbReference>
<dbReference type="STRING" id="146020.RMCB_0115"/>
<reference evidence="3" key="1">
    <citation type="journal article" date="2016" name="Genome Announc.">
        <title>Draft Genome Sequences of Five Rapidly Growing Mycobacterium Species, M. thermoresistibile, M. fortuitum subsp. acetamidolyticum, M. canariasense, M. brisbanense, and M. novocastrense.</title>
        <authorList>
            <person name="Katahira K."/>
            <person name="Ogura Y."/>
            <person name="Gotoh Y."/>
            <person name="Hayashi T."/>
        </authorList>
    </citation>
    <scope>NUCLEOTIDE SEQUENCE [LARGE SCALE GENOMIC DNA]</scope>
    <source>
        <strain evidence="3">JCM15654</strain>
    </source>
</reference>
<dbReference type="OrthoDB" id="4082424at2"/>
<dbReference type="Gene3D" id="1.20.120.450">
    <property type="entry name" value="dinb family like domain"/>
    <property type="match status" value="1"/>
</dbReference>
<sequence>MVTGTVSDDVHALLPEWEGFAQAVRARRPDAGTWCEGWTVRDVLIHNTGNAEEFTRVLGGRILGEPVPTRSFEEREGPYHNMGDAELWSAFITRCEQLVEVCAAGAAELLADTPIEWTGRTVTPGFFAEHMREEMVLHRWDMTGDDATATQSLCEPWMTEHSVFDVGTPLLARGTTGLDLGPDGRIEGRLRVPGTDDIRVVATAEGNTIEMVPQEGEATIESDPAVRALLLWGRRPADPSRWHSQAGPDALRQLRTVLSGY</sequence>
<keyword evidence="3" id="KW-1185">Reference proteome</keyword>
<evidence type="ECO:0000313" key="3">
    <source>
        <dbReference type="Proteomes" id="UP000069620"/>
    </source>
</evidence>
<accession>A0A100VU12</accession>
<dbReference type="GO" id="GO:0046872">
    <property type="term" value="F:metal ion binding"/>
    <property type="evidence" value="ECO:0007669"/>
    <property type="project" value="InterPro"/>
</dbReference>
<comment type="caution">
    <text evidence="2">The sequence shown here is derived from an EMBL/GenBank/DDBJ whole genome shotgun (WGS) entry which is preliminary data.</text>
</comment>
<dbReference type="InterPro" id="IPR034660">
    <property type="entry name" value="DinB/YfiT-like"/>
</dbReference>
<reference evidence="3" key="2">
    <citation type="submission" date="2016-02" db="EMBL/GenBank/DDBJ databases">
        <title>Draft genome sequence of five rapidly growing Mycobacterium species.</title>
        <authorList>
            <person name="Katahira K."/>
            <person name="Gotou Y."/>
            <person name="Iida K."/>
            <person name="Ogura Y."/>
            <person name="Hayashi T."/>
        </authorList>
    </citation>
    <scope>NUCLEOTIDE SEQUENCE [LARGE SCALE GENOMIC DNA]</scope>
    <source>
        <strain evidence="3">JCM15654</strain>
    </source>
</reference>
<dbReference type="AlphaFoldDB" id="A0A100VU12"/>